<keyword evidence="5 6" id="KW-0472">Membrane</keyword>
<name>A0A016TZF1_9BILA</name>
<dbReference type="PANTHER" id="PTHR23294:SF18">
    <property type="entry name" value="UNC93-LIKE PROTEIN MFSD11"/>
    <property type="match status" value="1"/>
</dbReference>
<gene>
    <name evidence="8" type="primary">Acey_s0067.g23</name>
    <name evidence="8" type="synonym">Acey-ZK6.6</name>
    <name evidence="8" type="ORF">Y032_0067g23</name>
</gene>
<feature type="transmembrane region" description="Helical" evidence="6">
    <location>
        <begin position="53"/>
        <end position="74"/>
    </location>
</feature>
<dbReference type="InterPro" id="IPR010291">
    <property type="entry name" value="Ion_channel_UNC-93"/>
</dbReference>
<dbReference type="EMBL" id="JARK01001403">
    <property type="protein sequence ID" value="EYC08156.1"/>
    <property type="molecule type" value="Genomic_DNA"/>
</dbReference>
<proteinExistence type="inferred from homology"/>
<feature type="transmembrane region" description="Helical" evidence="6">
    <location>
        <begin position="191"/>
        <end position="212"/>
    </location>
</feature>
<sequence length="465" mass="51927">MNAWWSELLCILCLGIATTCLMTGYDTQSFIVESVLHSVHMREPTRMDKHAGYYGQSMLYAAYTISNLFAPWVCYRIGSKWTLFVGSALFTVYQAGFFMLNSYYYYISQALMGVGFAMYFCGQGLYMSEHSTRGSISRNSTLVSAISNCSMLIGGVVMFIIFYVRQHTAEVTEALTTTVAPIYRNFVNNEIYVMYGAFLSFSLISNIIFALLPTRGTSESEKFETIDKSTLRTQLRNLLDTALEPRLILLSPFFVFYGFHVSYWLGAYPTTFAFTKSLSTNVYLPAYFCFMVGLGSVIVGVYIALFNKWFPDFGLIPTMITEIVVSVAMYLLTTASTANLSSIQTNDDTSMWITPSVAVCCTLGLLNGAIDCCSCSMRALICTIAVPRKRLQAYSLAKLYQSAASCVAYFLSPHLTIRAWMIALAGIQVFSAAGFIIVSKQVLKEEIFHKEERRSSSRNKVNPAA</sequence>
<feature type="transmembrane region" description="Helical" evidence="6">
    <location>
        <begin position="81"/>
        <end position="97"/>
    </location>
</feature>
<comment type="similarity">
    <text evidence="2">Belongs to the unc-93 family.</text>
</comment>
<dbReference type="SUPFAM" id="SSF103473">
    <property type="entry name" value="MFS general substrate transporter"/>
    <property type="match status" value="1"/>
</dbReference>
<dbReference type="InterPro" id="IPR036259">
    <property type="entry name" value="MFS_trans_sf"/>
</dbReference>
<feature type="transmembrane region" description="Helical" evidence="6">
    <location>
        <begin position="247"/>
        <end position="265"/>
    </location>
</feature>
<evidence type="ECO:0000256" key="3">
    <source>
        <dbReference type="ARBA" id="ARBA00022692"/>
    </source>
</evidence>
<dbReference type="Proteomes" id="UP000024635">
    <property type="component" value="Unassembled WGS sequence"/>
</dbReference>
<keyword evidence="4 6" id="KW-1133">Transmembrane helix</keyword>
<feature type="transmembrane region" description="Helical" evidence="6">
    <location>
        <begin position="285"/>
        <end position="306"/>
    </location>
</feature>
<protein>
    <recommendedName>
        <fullName evidence="10">Major facilitator superfamily (MFS) profile domain-containing protein</fullName>
    </recommendedName>
</protein>
<dbReference type="GO" id="GO:0016020">
    <property type="term" value="C:membrane"/>
    <property type="evidence" value="ECO:0007669"/>
    <property type="project" value="UniProtKB-SubCell"/>
</dbReference>
<comment type="subcellular location">
    <subcellularLocation>
        <location evidence="1">Membrane</location>
        <topology evidence="1">Multi-pass membrane protein</topology>
    </subcellularLocation>
</comment>
<evidence type="ECO:0008006" key="10">
    <source>
        <dbReference type="Google" id="ProtNLM"/>
    </source>
</evidence>
<evidence type="ECO:0000256" key="7">
    <source>
        <dbReference type="SAM" id="SignalP"/>
    </source>
</evidence>
<evidence type="ECO:0000256" key="2">
    <source>
        <dbReference type="ARBA" id="ARBA00009172"/>
    </source>
</evidence>
<feature type="signal peptide" evidence="7">
    <location>
        <begin position="1"/>
        <end position="20"/>
    </location>
</feature>
<feature type="transmembrane region" description="Helical" evidence="6">
    <location>
        <begin position="417"/>
        <end position="438"/>
    </location>
</feature>
<evidence type="ECO:0000313" key="8">
    <source>
        <dbReference type="EMBL" id="EYC08156.1"/>
    </source>
</evidence>
<feature type="chain" id="PRO_5001491722" description="Major facilitator superfamily (MFS) profile domain-containing protein" evidence="7">
    <location>
        <begin position="21"/>
        <end position="465"/>
    </location>
</feature>
<feature type="transmembrane region" description="Helical" evidence="6">
    <location>
        <begin position="142"/>
        <end position="164"/>
    </location>
</feature>
<evidence type="ECO:0000256" key="6">
    <source>
        <dbReference type="SAM" id="Phobius"/>
    </source>
</evidence>
<dbReference type="STRING" id="53326.A0A016TZF1"/>
<reference evidence="9" key="1">
    <citation type="journal article" date="2015" name="Nat. Genet.">
        <title>The genome and transcriptome of the zoonotic hookworm Ancylostoma ceylanicum identify infection-specific gene families.</title>
        <authorList>
            <person name="Schwarz E.M."/>
            <person name="Hu Y."/>
            <person name="Antoshechkin I."/>
            <person name="Miller M.M."/>
            <person name="Sternberg P.W."/>
            <person name="Aroian R.V."/>
        </authorList>
    </citation>
    <scope>NUCLEOTIDE SEQUENCE</scope>
    <source>
        <strain evidence="9">HY135</strain>
    </source>
</reference>
<feature type="transmembrane region" description="Helical" evidence="6">
    <location>
        <begin position="352"/>
        <end position="370"/>
    </location>
</feature>
<keyword evidence="3 6" id="KW-0812">Transmembrane</keyword>
<dbReference type="Gene3D" id="1.20.1250.20">
    <property type="entry name" value="MFS general substrate transporter like domains"/>
    <property type="match status" value="1"/>
</dbReference>
<feature type="transmembrane region" description="Helical" evidence="6">
    <location>
        <begin position="391"/>
        <end position="411"/>
    </location>
</feature>
<feature type="transmembrane region" description="Helical" evidence="6">
    <location>
        <begin position="103"/>
        <end position="121"/>
    </location>
</feature>
<evidence type="ECO:0000313" key="9">
    <source>
        <dbReference type="Proteomes" id="UP000024635"/>
    </source>
</evidence>
<dbReference type="Pfam" id="PF05978">
    <property type="entry name" value="UNC-93"/>
    <property type="match status" value="1"/>
</dbReference>
<dbReference type="InterPro" id="IPR051617">
    <property type="entry name" value="UNC-93-like_regulator"/>
</dbReference>
<comment type="caution">
    <text evidence="8">The sequence shown here is derived from an EMBL/GenBank/DDBJ whole genome shotgun (WGS) entry which is preliminary data.</text>
</comment>
<accession>A0A016TZF1</accession>
<keyword evidence="7" id="KW-0732">Signal</keyword>
<dbReference type="OrthoDB" id="196103at2759"/>
<dbReference type="AlphaFoldDB" id="A0A016TZF1"/>
<evidence type="ECO:0000256" key="5">
    <source>
        <dbReference type="ARBA" id="ARBA00023136"/>
    </source>
</evidence>
<feature type="transmembrane region" description="Helical" evidence="6">
    <location>
        <begin position="313"/>
        <end position="332"/>
    </location>
</feature>
<evidence type="ECO:0000256" key="1">
    <source>
        <dbReference type="ARBA" id="ARBA00004141"/>
    </source>
</evidence>
<keyword evidence="9" id="KW-1185">Reference proteome</keyword>
<organism evidence="8 9">
    <name type="scientific">Ancylostoma ceylanicum</name>
    <dbReference type="NCBI Taxonomy" id="53326"/>
    <lineage>
        <taxon>Eukaryota</taxon>
        <taxon>Metazoa</taxon>
        <taxon>Ecdysozoa</taxon>
        <taxon>Nematoda</taxon>
        <taxon>Chromadorea</taxon>
        <taxon>Rhabditida</taxon>
        <taxon>Rhabditina</taxon>
        <taxon>Rhabditomorpha</taxon>
        <taxon>Strongyloidea</taxon>
        <taxon>Ancylostomatidae</taxon>
        <taxon>Ancylostomatinae</taxon>
        <taxon>Ancylostoma</taxon>
    </lineage>
</organism>
<dbReference type="PANTHER" id="PTHR23294">
    <property type="entry name" value="ET TRANSLATION PRODUCT-RELATED"/>
    <property type="match status" value="1"/>
</dbReference>
<evidence type="ECO:0000256" key="4">
    <source>
        <dbReference type="ARBA" id="ARBA00022989"/>
    </source>
</evidence>